<dbReference type="Pfam" id="PF07724">
    <property type="entry name" value="AAA_2"/>
    <property type="match status" value="1"/>
</dbReference>
<dbReference type="SUPFAM" id="SSF52540">
    <property type="entry name" value="P-loop containing nucleoside triphosphate hydrolases"/>
    <property type="match status" value="1"/>
</dbReference>
<keyword evidence="4" id="KW-0804">Transcription</keyword>
<dbReference type="OrthoDB" id="1929681at2759"/>
<evidence type="ECO:0000256" key="5">
    <source>
        <dbReference type="PROSITE-ProRule" id="PRU01251"/>
    </source>
</evidence>
<dbReference type="Gene3D" id="1.10.1780.10">
    <property type="entry name" value="Clp, N-terminal domain"/>
    <property type="match status" value="1"/>
</dbReference>
<feature type="region of interest" description="Disordered" evidence="6">
    <location>
        <begin position="611"/>
        <end position="637"/>
    </location>
</feature>
<evidence type="ECO:0000256" key="6">
    <source>
        <dbReference type="SAM" id="MobiDB-lite"/>
    </source>
</evidence>
<evidence type="ECO:0000259" key="7">
    <source>
        <dbReference type="PROSITE" id="PS51903"/>
    </source>
</evidence>
<dbReference type="GO" id="GO:0005524">
    <property type="term" value="F:ATP binding"/>
    <property type="evidence" value="ECO:0007669"/>
    <property type="project" value="InterPro"/>
</dbReference>
<keyword evidence="3" id="KW-0805">Transcription regulation</keyword>
<dbReference type="Pfam" id="PF23569">
    <property type="entry name" value="NBD_SMAX1"/>
    <property type="match status" value="1"/>
</dbReference>
<keyword evidence="2 5" id="KW-0677">Repeat</keyword>
<evidence type="ECO:0000313" key="8">
    <source>
        <dbReference type="EMBL" id="KAG1364093.1"/>
    </source>
</evidence>
<name>A0A8K0IQ78_COCNU</name>
<sequence length="1105" mass="119733">MRAGLSTIQQTLTPEAASVLTQSIKEAARRNHGQTTPLHVAATLLAPPSGLLRQACVRSHPHSSHPLQCRALELCFSVALDRLPASSSSSNPPNPATNSTNSNLAANSTTSPSSSGVAEPPISNALMAALKRAQANQRRGCPEQQQQPLLAIKVELEQLIVSILDDPSVSRVMREASFSSTAVKATIEQSLGSSSAAAAAAPSTSGSPSSSLVINLAHRAQPRNLYINPRLHQSQANTAGGGGGADPHRREEVTRVMDILMRSKKRNPVLVGDSDPDTIMREVLRSIEFGDAPPPLRAAQIISLDKDFERPQIPSRIRELSSSIEARIGGGHGIVLNLGDLKWLVESPAGLGASLGPSPAQPQAIISEMGRAVVLEMGRLLKIFGEGGRLWLVGTATCSTYLRCQVYHPMMENEWDLQALPIASRSPLPSIFPRHVGNGILSSSVETLAPMKGFTAMSTTTIPLRQPPEGADHSQWTTLCPPCMQNYEREVAKLVAEESEKSSSKPEAHQPLPQWLQLAKLRNGDGANSTIDYFQSKEQESVRKPSPEELLKKWRETCSRLHPKLQPMLLSFERPLAPALSMPVLGNSTMVNPRPPFEPKLTLAQTTSPLQMNRSQRNITPTSSPEQHITPTSLPEQPFCPPGSPVRTDLVLGHLKASKDNSLEKTHKESMKDLAGCMQDGFSELHTAKTAGISDIDSFKRLSKGLTEKVSWQPEAASTIATVVMQCRSGNGKRRSFRPKTDTWLLFVGPDTVGKTKMATALSELVFGTGPVTVNFGGIPQTDGNDGESNTNFRGRTSLDRVVEAIRRNPFSVVVLEDIDRADGLIQGSIKRAIERGRLPDSYGREVSLGSVIFILTADWLPEELRASTDSIVQCEQKILDSANCGWQLELSIEDSPAKRRADWLHDYDRTIKPRKELSGGTGLSLDLNLAAGVDDDVEEGSRNSSDLTVEHELEKRRLAIKCPTSSAASELMELVDDVVVFKPVDFGPLRRKVSESVSAKFATVMGGGRSIRIDEDTLDWMVGSLWLAGATSCGGFEEWVERVLVPSIEQLKGNLKVDDGMAVVRLSTVKGGRPRRSSSGNWLPGTVAIAMDGHYRNGGHPRVG</sequence>
<evidence type="ECO:0000256" key="1">
    <source>
        <dbReference type="ARBA" id="ARBA00008675"/>
    </source>
</evidence>
<reference evidence="8" key="2">
    <citation type="submission" date="2019-07" db="EMBL/GenBank/DDBJ databases">
        <authorList>
            <person name="Yang Y."/>
            <person name="Bocs S."/>
            <person name="Baudouin L."/>
        </authorList>
    </citation>
    <scope>NUCLEOTIDE SEQUENCE</scope>
    <source>
        <tissue evidence="8">Spear leaf of Hainan Tall coconut</tissue>
    </source>
</reference>
<feature type="compositionally biased region" description="Polar residues" evidence="6">
    <location>
        <begin position="611"/>
        <end position="635"/>
    </location>
</feature>
<dbReference type="PANTHER" id="PTHR43572:SF13">
    <property type="entry name" value="PROTEIN SUPPRESSOR OF MAX2 1"/>
    <property type="match status" value="1"/>
</dbReference>
<accession>A0A8K0IQ78</accession>
<dbReference type="InterPro" id="IPR027417">
    <property type="entry name" value="P-loop_NTPase"/>
</dbReference>
<proteinExistence type="inferred from homology"/>
<evidence type="ECO:0000313" key="9">
    <source>
        <dbReference type="Proteomes" id="UP000797356"/>
    </source>
</evidence>
<dbReference type="PROSITE" id="PS51903">
    <property type="entry name" value="CLP_R"/>
    <property type="match status" value="1"/>
</dbReference>
<feature type="domain" description="Clp R" evidence="7">
    <location>
        <begin position="8"/>
        <end position="193"/>
    </location>
</feature>
<dbReference type="CDD" id="cd19499">
    <property type="entry name" value="RecA-like_ClpB_Hsp104-like"/>
    <property type="match status" value="1"/>
</dbReference>
<reference evidence="8" key="1">
    <citation type="journal article" date="2017" name="Gigascience">
        <title>The genome draft of coconut (Cocos nucifera).</title>
        <authorList>
            <person name="Xiao Y."/>
            <person name="Xu P."/>
            <person name="Fan H."/>
            <person name="Baudouin L."/>
            <person name="Xia W."/>
            <person name="Bocs S."/>
            <person name="Xu J."/>
            <person name="Li Q."/>
            <person name="Guo A."/>
            <person name="Zhou L."/>
            <person name="Li J."/>
            <person name="Wu Y."/>
            <person name="Ma Z."/>
            <person name="Armero A."/>
            <person name="Issali A.E."/>
            <person name="Liu N."/>
            <person name="Peng M."/>
            <person name="Yang Y."/>
        </authorList>
    </citation>
    <scope>NUCLEOTIDE SEQUENCE</scope>
    <source>
        <tissue evidence="8">Spear leaf of Hainan Tall coconut</tissue>
    </source>
</reference>
<dbReference type="InterPro" id="IPR058954">
    <property type="entry name" value="AAA_lid_SMAX1"/>
</dbReference>
<feature type="region of interest" description="Disordered" evidence="6">
    <location>
        <begin position="85"/>
        <end position="120"/>
    </location>
</feature>
<dbReference type="GO" id="GO:0016887">
    <property type="term" value="F:ATP hydrolysis activity"/>
    <property type="evidence" value="ECO:0007669"/>
    <property type="project" value="InterPro"/>
</dbReference>
<protein>
    <submittedName>
        <fullName evidence="8">Protein SMAX1-like</fullName>
    </submittedName>
</protein>
<dbReference type="InterPro" id="IPR036628">
    <property type="entry name" value="Clp_N_dom_sf"/>
</dbReference>
<organism evidence="8 9">
    <name type="scientific">Cocos nucifera</name>
    <name type="common">Coconut palm</name>
    <dbReference type="NCBI Taxonomy" id="13894"/>
    <lineage>
        <taxon>Eukaryota</taxon>
        <taxon>Viridiplantae</taxon>
        <taxon>Streptophyta</taxon>
        <taxon>Embryophyta</taxon>
        <taxon>Tracheophyta</taxon>
        <taxon>Spermatophyta</taxon>
        <taxon>Magnoliopsida</taxon>
        <taxon>Liliopsida</taxon>
        <taxon>Arecaceae</taxon>
        <taxon>Arecoideae</taxon>
        <taxon>Cocoseae</taxon>
        <taxon>Attaleinae</taxon>
        <taxon>Cocos</taxon>
    </lineage>
</organism>
<dbReference type="AlphaFoldDB" id="A0A8K0IQ78"/>
<evidence type="ECO:0000256" key="2">
    <source>
        <dbReference type="ARBA" id="ARBA00022737"/>
    </source>
</evidence>
<dbReference type="InterPro" id="IPR051650">
    <property type="entry name" value="SL_signaling_regulator"/>
</dbReference>
<comment type="similarity">
    <text evidence="1">Belongs to the ClpA/ClpB family.</text>
</comment>
<dbReference type="InterPro" id="IPR058680">
    <property type="entry name" value="NBD_SMAX1-like"/>
</dbReference>
<gene>
    <name evidence="8" type="ORF">COCNU_11G009200</name>
</gene>
<evidence type="ECO:0000256" key="4">
    <source>
        <dbReference type="ARBA" id="ARBA00023163"/>
    </source>
</evidence>
<dbReference type="InterPro" id="IPR004176">
    <property type="entry name" value="Clp_R_N"/>
</dbReference>
<dbReference type="InterPro" id="IPR003959">
    <property type="entry name" value="ATPase_AAA_core"/>
</dbReference>
<dbReference type="Proteomes" id="UP000797356">
    <property type="component" value="Chromosome 11"/>
</dbReference>
<dbReference type="Pfam" id="PF26587">
    <property type="entry name" value="AAA_lid_SMAX1"/>
    <property type="match status" value="1"/>
</dbReference>
<keyword evidence="9" id="KW-1185">Reference proteome</keyword>
<feature type="compositionally biased region" description="Low complexity" evidence="6">
    <location>
        <begin position="85"/>
        <end position="115"/>
    </location>
</feature>
<dbReference type="Gene3D" id="3.40.50.300">
    <property type="entry name" value="P-loop containing nucleotide triphosphate hydrolases"/>
    <property type="match status" value="2"/>
</dbReference>
<comment type="caution">
    <text evidence="8">The sequence shown here is derived from an EMBL/GenBank/DDBJ whole genome shotgun (WGS) entry which is preliminary data.</text>
</comment>
<dbReference type="PANTHER" id="PTHR43572">
    <property type="entry name" value="CHAPERONE PROTEIN CLPD, CHLOROPLASTIC"/>
    <property type="match status" value="1"/>
</dbReference>
<dbReference type="EMBL" id="CM017882">
    <property type="protein sequence ID" value="KAG1364093.1"/>
    <property type="molecule type" value="Genomic_DNA"/>
</dbReference>
<dbReference type="SUPFAM" id="SSF81923">
    <property type="entry name" value="Double Clp-N motif"/>
    <property type="match status" value="1"/>
</dbReference>
<evidence type="ECO:0000256" key="3">
    <source>
        <dbReference type="ARBA" id="ARBA00023015"/>
    </source>
</evidence>